<protein>
    <submittedName>
        <fullName evidence="2">Uncharacterized protein</fullName>
    </submittedName>
</protein>
<sequence>MNFSESETDFDETQPTTEELLELVAKQEAIIEELTSILEQSEQSTICSSSETENDDYHDKLKQKLGKLQKICDENNEKILKLTVGRGVF</sequence>
<dbReference type="WBParaSite" id="JU765_v2.g12014.t1">
    <property type="protein sequence ID" value="JU765_v2.g12014.t1"/>
    <property type="gene ID" value="JU765_v2.g12014"/>
</dbReference>
<reference evidence="2" key="1">
    <citation type="submission" date="2022-11" db="UniProtKB">
        <authorList>
            <consortium name="WormBaseParasite"/>
        </authorList>
    </citation>
    <scope>IDENTIFICATION</scope>
</reference>
<name>A0AC34Q1B3_9BILA</name>
<proteinExistence type="predicted"/>
<evidence type="ECO:0000313" key="2">
    <source>
        <dbReference type="WBParaSite" id="JU765_v2.g12014.t1"/>
    </source>
</evidence>
<organism evidence="1 2">
    <name type="scientific">Panagrolaimus sp. JU765</name>
    <dbReference type="NCBI Taxonomy" id="591449"/>
    <lineage>
        <taxon>Eukaryota</taxon>
        <taxon>Metazoa</taxon>
        <taxon>Ecdysozoa</taxon>
        <taxon>Nematoda</taxon>
        <taxon>Chromadorea</taxon>
        <taxon>Rhabditida</taxon>
        <taxon>Tylenchina</taxon>
        <taxon>Panagrolaimomorpha</taxon>
        <taxon>Panagrolaimoidea</taxon>
        <taxon>Panagrolaimidae</taxon>
        <taxon>Panagrolaimus</taxon>
    </lineage>
</organism>
<evidence type="ECO:0000313" key="1">
    <source>
        <dbReference type="Proteomes" id="UP000887576"/>
    </source>
</evidence>
<accession>A0AC34Q1B3</accession>
<dbReference type="Proteomes" id="UP000887576">
    <property type="component" value="Unplaced"/>
</dbReference>